<keyword evidence="3" id="KW-0227">DNA damage</keyword>
<dbReference type="GO" id="GO:0008233">
    <property type="term" value="F:peptidase activity"/>
    <property type="evidence" value="ECO:0007669"/>
    <property type="project" value="UniProtKB-KW"/>
</dbReference>
<dbReference type="GO" id="GO:0016829">
    <property type="term" value="F:lyase activity"/>
    <property type="evidence" value="ECO:0007669"/>
    <property type="project" value="UniProtKB-KW"/>
</dbReference>
<evidence type="ECO:0000256" key="8">
    <source>
        <dbReference type="RuleBase" id="RU364100"/>
    </source>
</evidence>
<dbReference type="SUPFAM" id="SSF143081">
    <property type="entry name" value="BB1717-like"/>
    <property type="match status" value="1"/>
</dbReference>
<proteinExistence type="inferred from homology"/>
<accession>A0A6J4K0F4</accession>
<evidence type="ECO:0000256" key="1">
    <source>
        <dbReference type="ARBA" id="ARBA00008136"/>
    </source>
</evidence>
<dbReference type="GO" id="GO:0006508">
    <property type="term" value="P:proteolysis"/>
    <property type="evidence" value="ECO:0007669"/>
    <property type="project" value="UniProtKB-KW"/>
</dbReference>
<organism evidence="9">
    <name type="scientific">uncultured Friedmanniella sp</name>
    <dbReference type="NCBI Taxonomy" id="335381"/>
    <lineage>
        <taxon>Bacteria</taxon>
        <taxon>Bacillati</taxon>
        <taxon>Actinomycetota</taxon>
        <taxon>Actinomycetes</taxon>
        <taxon>Propionibacteriales</taxon>
        <taxon>Nocardioidaceae</taxon>
        <taxon>Friedmanniella</taxon>
        <taxon>environmental samples</taxon>
    </lineage>
</organism>
<protein>
    <recommendedName>
        <fullName evidence="8">Abasic site processing protein</fullName>
        <ecNumber evidence="8">3.4.-.-</ecNumber>
    </recommendedName>
</protein>
<evidence type="ECO:0000256" key="5">
    <source>
        <dbReference type="ARBA" id="ARBA00023124"/>
    </source>
</evidence>
<dbReference type="AlphaFoldDB" id="A0A6J4K0F4"/>
<dbReference type="PANTHER" id="PTHR13604:SF0">
    <property type="entry name" value="ABASIC SITE PROCESSING PROTEIN HMCES"/>
    <property type="match status" value="1"/>
</dbReference>
<dbReference type="InterPro" id="IPR036590">
    <property type="entry name" value="SRAP-like"/>
</dbReference>
<name>A0A6J4K0F4_9ACTN</name>
<dbReference type="InterPro" id="IPR003738">
    <property type="entry name" value="SRAP"/>
</dbReference>
<dbReference type="GO" id="GO:0003697">
    <property type="term" value="F:single-stranded DNA binding"/>
    <property type="evidence" value="ECO:0007669"/>
    <property type="project" value="InterPro"/>
</dbReference>
<evidence type="ECO:0000313" key="9">
    <source>
        <dbReference type="EMBL" id="CAA9292669.1"/>
    </source>
</evidence>
<comment type="similarity">
    <text evidence="1 8">Belongs to the SOS response-associated peptidase family.</text>
</comment>
<evidence type="ECO:0000256" key="3">
    <source>
        <dbReference type="ARBA" id="ARBA00022763"/>
    </source>
</evidence>
<dbReference type="Pfam" id="PF02586">
    <property type="entry name" value="SRAP"/>
    <property type="match status" value="1"/>
</dbReference>
<evidence type="ECO:0000256" key="6">
    <source>
        <dbReference type="ARBA" id="ARBA00023125"/>
    </source>
</evidence>
<dbReference type="Gene3D" id="3.90.1680.10">
    <property type="entry name" value="SOS response associated peptidase-like"/>
    <property type="match status" value="1"/>
</dbReference>
<dbReference type="EC" id="3.4.-.-" evidence="8"/>
<dbReference type="GO" id="GO:0106300">
    <property type="term" value="P:protein-DNA covalent cross-linking repair"/>
    <property type="evidence" value="ECO:0007669"/>
    <property type="project" value="InterPro"/>
</dbReference>
<keyword evidence="2 8" id="KW-0645">Protease</keyword>
<keyword evidence="4 8" id="KW-0378">Hydrolase</keyword>
<evidence type="ECO:0000256" key="2">
    <source>
        <dbReference type="ARBA" id="ARBA00022670"/>
    </source>
</evidence>
<evidence type="ECO:0000256" key="7">
    <source>
        <dbReference type="ARBA" id="ARBA00023239"/>
    </source>
</evidence>
<gene>
    <name evidence="9" type="ORF">AVDCRST_MAG48-661</name>
</gene>
<dbReference type="EMBL" id="CADCTS010000099">
    <property type="protein sequence ID" value="CAA9292669.1"/>
    <property type="molecule type" value="Genomic_DNA"/>
</dbReference>
<evidence type="ECO:0000256" key="4">
    <source>
        <dbReference type="ARBA" id="ARBA00022801"/>
    </source>
</evidence>
<keyword evidence="7" id="KW-0456">Lyase</keyword>
<keyword evidence="5" id="KW-0190">Covalent protein-DNA linkage</keyword>
<dbReference type="PANTHER" id="PTHR13604">
    <property type="entry name" value="DC12-RELATED"/>
    <property type="match status" value="1"/>
</dbReference>
<sequence length="247" mass="27493">MCGRFGLVNPKALAERGLLDALRLDEVGDEAPERLEPRYNIAPSRDLLVALTRRIDGESRRRLTVARWGLVPAWAKDPKIGSKLCNARSEGVSTTPSFRTAWKRGHRCLVPADVFYEWRTTGVEESSTGKRAPREPWAFAMADDAPFALAGVWESWRDPAAPDVAPLVTCSLLTTSANALMSPIHDRMPVIIPPAMFGDWLDRDAPLSRAEELLAPLPAESMRAWRVTPWVNDPRHDDPRVLEPAQA</sequence>
<keyword evidence="6" id="KW-0238">DNA-binding</keyword>
<reference evidence="9" key="1">
    <citation type="submission" date="2020-02" db="EMBL/GenBank/DDBJ databases">
        <authorList>
            <person name="Meier V. D."/>
        </authorList>
    </citation>
    <scope>NUCLEOTIDE SEQUENCE</scope>
    <source>
        <strain evidence="9">AVDCRST_MAG48</strain>
    </source>
</reference>